<keyword evidence="8 10" id="KW-0648">Protein biosynthesis</keyword>
<evidence type="ECO:0000313" key="13">
    <source>
        <dbReference type="EMBL" id="MFA4803392.1"/>
    </source>
</evidence>
<dbReference type="EMBL" id="CP010835">
    <property type="protein sequence ID" value="AMM54695.1"/>
    <property type="molecule type" value="Genomic_DNA"/>
</dbReference>
<evidence type="ECO:0000256" key="1">
    <source>
        <dbReference type="ARBA" id="ARBA00004496"/>
    </source>
</evidence>
<dbReference type="GO" id="GO:0005525">
    <property type="term" value="F:GTP binding"/>
    <property type="evidence" value="ECO:0007669"/>
    <property type="project" value="UniProtKB-UniRule"/>
</dbReference>
<dbReference type="CDD" id="cd03705">
    <property type="entry name" value="EF1_alpha_III"/>
    <property type="match status" value="1"/>
</dbReference>
<dbReference type="InterPro" id="IPR005225">
    <property type="entry name" value="Small_GTP-bd"/>
</dbReference>
<dbReference type="GO" id="GO:0005737">
    <property type="term" value="C:cytoplasm"/>
    <property type="evidence" value="ECO:0007669"/>
    <property type="project" value="UniProtKB-SubCell"/>
</dbReference>
<evidence type="ECO:0000313" key="15">
    <source>
        <dbReference type="Proteomes" id="UP001571980"/>
    </source>
</evidence>
<keyword evidence="2 10" id="KW-0963">Cytoplasm</keyword>
<dbReference type="PROSITE" id="PS00301">
    <property type="entry name" value="G_TR_1"/>
    <property type="match status" value="1"/>
</dbReference>
<dbReference type="Gene3D" id="3.40.50.300">
    <property type="entry name" value="P-loop containing nucleotide triphosphate hydrolases"/>
    <property type="match status" value="1"/>
</dbReference>
<dbReference type="PRINTS" id="PR00315">
    <property type="entry name" value="ELONGATNFCT"/>
</dbReference>
<accession>A0A127BBX2</accession>
<feature type="binding site" evidence="10">
    <location>
        <position position="21"/>
    </location>
    <ligand>
        <name>Mg(2+)</name>
        <dbReference type="ChEBI" id="CHEBI:18420"/>
    </ligand>
</feature>
<keyword evidence="3 10" id="KW-0479">Metal-binding</keyword>
<feature type="binding site" evidence="10">
    <location>
        <begin position="144"/>
        <end position="147"/>
    </location>
    <ligand>
        <name>GTP</name>
        <dbReference type="ChEBI" id="CHEBI:37565"/>
    </ligand>
</feature>
<dbReference type="NCBIfam" id="NF008969">
    <property type="entry name" value="PRK12317.1"/>
    <property type="match status" value="1"/>
</dbReference>
<feature type="binding site" evidence="10">
    <location>
        <begin position="14"/>
        <end position="21"/>
    </location>
    <ligand>
        <name>GTP</name>
        <dbReference type="ChEBI" id="CHEBI:37565"/>
    </ligand>
</feature>
<reference evidence="14" key="1">
    <citation type="submission" date="2015-02" db="EMBL/GenBank/DDBJ databases">
        <title>Pyrococcus kukulkanii sp. nov., a novel hyperthermophilic archaeon isolated from a deep-sea hydrothermal vent at the Guaymas Basin.</title>
        <authorList>
            <person name="Oger P.M."/>
            <person name="Callac N."/>
            <person name="Jebbar M."/>
            <person name="Godfroy A."/>
        </authorList>
    </citation>
    <scope>NUCLEOTIDE SEQUENCE [LARGE SCALE GENOMIC DNA]</scope>
    <source>
        <strain evidence="14">NCB100</strain>
    </source>
</reference>
<dbReference type="InterPro" id="IPR000795">
    <property type="entry name" value="T_Tr_GTP-bd_dom"/>
</dbReference>
<organism evidence="12 14">
    <name type="scientific">Pyrococcus kukulkanii</name>
    <dbReference type="NCBI Taxonomy" id="1609559"/>
    <lineage>
        <taxon>Archaea</taxon>
        <taxon>Methanobacteriati</taxon>
        <taxon>Methanobacteriota</taxon>
        <taxon>Thermococci</taxon>
        <taxon>Thermococcales</taxon>
        <taxon>Thermococcaceae</taxon>
        <taxon>Pyrococcus</taxon>
    </lineage>
</organism>
<dbReference type="EC" id="3.6.5.3" evidence="10"/>
<comment type="catalytic activity">
    <reaction evidence="10">
        <text>GTP + H2O = GDP + phosphate + H(+)</text>
        <dbReference type="Rhea" id="RHEA:19669"/>
        <dbReference type="ChEBI" id="CHEBI:15377"/>
        <dbReference type="ChEBI" id="CHEBI:15378"/>
        <dbReference type="ChEBI" id="CHEBI:37565"/>
        <dbReference type="ChEBI" id="CHEBI:43474"/>
        <dbReference type="ChEBI" id="CHEBI:58189"/>
        <dbReference type="EC" id="3.6.5.3"/>
    </reaction>
</comment>
<dbReference type="Pfam" id="PF03144">
    <property type="entry name" value="GTP_EFTU_D2"/>
    <property type="match status" value="1"/>
</dbReference>
<keyword evidence="5 10" id="KW-0251">Elongation factor</keyword>
<evidence type="ECO:0000256" key="3">
    <source>
        <dbReference type="ARBA" id="ARBA00022723"/>
    </source>
</evidence>
<dbReference type="Pfam" id="PF22594">
    <property type="entry name" value="GTP-eEF1A_C"/>
    <property type="match status" value="1"/>
</dbReference>
<dbReference type="PATRIC" id="fig|1609559.3.peg.1968"/>
<dbReference type="InterPro" id="IPR009001">
    <property type="entry name" value="Transl_elong_EF1A/Init_IF2_C"/>
</dbReference>
<dbReference type="PANTHER" id="PTHR23115">
    <property type="entry name" value="TRANSLATION FACTOR"/>
    <property type="match status" value="1"/>
</dbReference>
<evidence type="ECO:0000256" key="2">
    <source>
        <dbReference type="ARBA" id="ARBA00022490"/>
    </source>
</evidence>
<dbReference type="NCBIfam" id="TIGR00231">
    <property type="entry name" value="small_GTP"/>
    <property type="match status" value="1"/>
</dbReference>
<comment type="similarity">
    <text evidence="10">Belongs to the TRAFAC class translation factor GTPase superfamily. Classic translation factor GTPase family. EF-Tu/EF-1A subfamily.</text>
</comment>
<keyword evidence="15" id="KW-1185">Reference proteome</keyword>
<dbReference type="SUPFAM" id="SSF50447">
    <property type="entry name" value="Translation proteins"/>
    <property type="match status" value="1"/>
</dbReference>
<dbReference type="CDD" id="cd01883">
    <property type="entry name" value="EF1_alpha"/>
    <property type="match status" value="1"/>
</dbReference>
<dbReference type="Proteomes" id="UP001571980">
    <property type="component" value="Unassembled WGS sequence"/>
</dbReference>
<dbReference type="EMBL" id="JARRIG010000001">
    <property type="protein sequence ID" value="MFA4803392.1"/>
    <property type="molecule type" value="Genomic_DNA"/>
</dbReference>
<dbReference type="GO" id="GO:0003924">
    <property type="term" value="F:GTPase activity"/>
    <property type="evidence" value="ECO:0007669"/>
    <property type="project" value="UniProtKB-UniRule"/>
</dbReference>
<keyword evidence="9 10" id="KW-0342">GTP-binding</keyword>
<protein>
    <recommendedName>
        <fullName evidence="10">Elongation factor 1-alpha</fullName>
        <shortName evidence="10">EF-1-alpha</shortName>
        <ecNumber evidence="10">3.6.5.3</ecNumber>
    </recommendedName>
    <alternativeName>
        <fullName evidence="10">Elongation factor Tu</fullName>
        <shortName evidence="10">EF-Tu</shortName>
    </alternativeName>
</protein>
<dbReference type="STRING" id="1609559.TQ32_09510"/>
<evidence type="ECO:0000313" key="12">
    <source>
        <dbReference type="EMBL" id="AMM54695.1"/>
    </source>
</evidence>
<gene>
    <name evidence="10 12" type="primary">tuf</name>
    <name evidence="12" type="synonym">ef1a</name>
    <name evidence="13" type="ORF">P8X34_01290</name>
    <name evidence="12" type="ORF">TQ32_09510</name>
</gene>
<evidence type="ECO:0000313" key="14">
    <source>
        <dbReference type="Proteomes" id="UP000070587"/>
    </source>
</evidence>
<dbReference type="FunFam" id="2.40.30.10:FF:000003">
    <property type="entry name" value="Elongation factor 1-alpha"/>
    <property type="match status" value="1"/>
</dbReference>
<evidence type="ECO:0000256" key="7">
    <source>
        <dbReference type="ARBA" id="ARBA00022842"/>
    </source>
</evidence>
<dbReference type="CDD" id="cd03693">
    <property type="entry name" value="EF1_alpha_II"/>
    <property type="match status" value="1"/>
</dbReference>
<keyword evidence="7 10" id="KW-0460">Magnesium</keyword>
<dbReference type="KEGG" id="pyc:TQ32_09510"/>
<dbReference type="GO" id="GO:0000287">
    <property type="term" value="F:magnesium ion binding"/>
    <property type="evidence" value="ECO:0007669"/>
    <property type="project" value="UniProtKB-UniRule"/>
</dbReference>
<dbReference type="AlphaFoldDB" id="A0A127BBX2"/>
<dbReference type="InterPro" id="IPR004161">
    <property type="entry name" value="EFTu-like_2"/>
</dbReference>
<dbReference type="InterPro" id="IPR050100">
    <property type="entry name" value="TRAFAC_GTPase_members"/>
</dbReference>
<sequence>MPKEKPHVNIVFIGHVDHGKSTTIGRLLYDTGNIPETIIKKFEEMGEKGKSFKFAWVMDRLKEERERGITIDVAHTKFETPHRYITIIDAPGHRDFVKNMITGASQADAAVLVVAATDGVMPQTKEHAFLARTLGIKHIIVAINKMDMVNYDQKVFEKVKAQVEKLLKMLGYKDFPVIPISAWEGDNVVKKSDKMPWYNGPTLIEALDKIPEPEKPIDKPLRIPIQDVYSIKGVGTVPVGRVETGKLKVGDVVIFEPASTIFHKPIQGEVKSIEMHHEPLQEALPGDNIGFNVRGVSKNDIKRGDVAGHANNPPTVVRTKDTFKAQIIVLNHPTAITVGYSPVLHAHTAQVPVRFEQLLAKLDPRTGNIVEENPQFIKTGDSAIVILRPMKPVVLEPVKEIPQLGRFAIRDMGMTVAAGMVISIQKGE</sequence>
<comment type="function">
    <text evidence="10">GTP hydrolase that promotes the GTP-dependent binding of aminoacyl-tRNA to the A-site of ribosomes during protein biosynthesis.</text>
</comment>
<dbReference type="NCBIfam" id="TIGR00483">
    <property type="entry name" value="EF-1_alpha"/>
    <property type="match status" value="1"/>
</dbReference>
<dbReference type="InterPro" id="IPR004539">
    <property type="entry name" value="Transl_elong_EF1A_euk/arc"/>
</dbReference>
<feature type="binding site" evidence="10">
    <location>
        <begin position="89"/>
        <end position="93"/>
    </location>
    <ligand>
        <name>GTP</name>
        <dbReference type="ChEBI" id="CHEBI:37565"/>
    </ligand>
</feature>
<dbReference type="FunFam" id="2.40.30.10:FF:000005">
    <property type="entry name" value="Elongation factor 1-alpha"/>
    <property type="match status" value="1"/>
</dbReference>
<evidence type="ECO:0000256" key="4">
    <source>
        <dbReference type="ARBA" id="ARBA00022741"/>
    </source>
</evidence>
<dbReference type="SUPFAM" id="SSF52540">
    <property type="entry name" value="P-loop containing nucleoside triphosphate hydrolases"/>
    <property type="match status" value="1"/>
</dbReference>
<dbReference type="GeneID" id="28492074"/>
<dbReference type="InterPro" id="IPR009000">
    <property type="entry name" value="Transl_B-barrel_sf"/>
</dbReference>
<dbReference type="Proteomes" id="UP000070587">
    <property type="component" value="Chromosome"/>
</dbReference>
<keyword evidence="6 10" id="KW-0378">Hydrolase</keyword>
<evidence type="ECO:0000256" key="6">
    <source>
        <dbReference type="ARBA" id="ARBA00022801"/>
    </source>
</evidence>
<dbReference type="OrthoDB" id="371718at2157"/>
<dbReference type="InterPro" id="IPR027417">
    <property type="entry name" value="P-loop_NTPase"/>
</dbReference>
<feature type="domain" description="Tr-type G" evidence="11">
    <location>
        <begin position="5"/>
        <end position="217"/>
    </location>
</feature>
<evidence type="ECO:0000256" key="10">
    <source>
        <dbReference type="HAMAP-Rule" id="MF_00118"/>
    </source>
</evidence>
<dbReference type="GO" id="GO:0003746">
    <property type="term" value="F:translation elongation factor activity"/>
    <property type="evidence" value="ECO:0007669"/>
    <property type="project" value="UniProtKB-UniRule"/>
</dbReference>
<evidence type="ECO:0000259" key="11">
    <source>
        <dbReference type="PROSITE" id="PS51722"/>
    </source>
</evidence>
<proteinExistence type="inferred from homology"/>
<dbReference type="Pfam" id="PF00009">
    <property type="entry name" value="GTP_EFTU"/>
    <property type="match status" value="1"/>
</dbReference>
<dbReference type="PROSITE" id="PS51722">
    <property type="entry name" value="G_TR_2"/>
    <property type="match status" value="1"/>
</dbReference>
<dbReference type="HAMAP" id="MF_00118_A">
    <property type="entry name" value="EF_Tu_A"/>
    <property type="match status" value="1"/>
</dbReference>
<dbReference type="InterPro" id="IPR054696">
    <property type="entry name" value="GTP-eEF1A_C"/>
</dbReference>
<dbReference type="Gene3D" id="2.40.30.10">
    <property type="entry name" value="Translation factors"/>
    <property type="match status" value="2"/>
</dbReference>
<dbReference type="InterPro" id="IPR031157">
    <property type="entry name" value="G_TR_CS"/>
</dbReference>
<evidence type="ECO:0000256" key="8">
    <source>
        <dbReference type="ARBA" id="ARBA00022917"/>
    </source>
</evidence>
<dbReference type="RefSeq" id="WP_068323944.1">
    <property type="nucleotide sequence ID" value="NZ_CP010835.1"/>
</dbReference>
<keyword evidence="4 10" id="KW-0547">Nucleotide-binding</keyword>
<reference evidence="13 15" key="3">
    <citation type="submission" date="2023-03" db="EMBL/GenBank/DDBJ databases">
        <title>Speciation in Pyrococcus: adaptation to high temperature as a mechanism.</title>
        <authorList>
            <person name="Gu J."/>
        </authorList>
    </citation>
    <scope>NUCLEOTIDE SEQUENCE [LARGE SCALE GENOMIC DNA]</scope>
    <source>
        <strain evidence="13 15">LMOA34</strain>
    </source>
</reference>
<dbReference type="SUPFAM" id="SSF50465">
    <property type="entry name" value="EF-Tu/eEF-1alpha/eIF2-gamma C-terminal domain"/>
    <property type="match status" value="1"/>
</dbReference>
<reference evidence="12 14" key="2">
    <citation type="journal article" date="2016" name="Int. J. Syst. Evol. Microbiol.">
        <title>Pyrococcus kukulkanii sp. nov., a hyperthermophilic, piezophilic archaeon isolated from a deep-sea hydrothermal vent.</title>
        <authorList>
            <person name="Callac N."/>
            <person name="Oger P."/>
            <person name="Lesongeur F."/>
            <person name="Rattray J.E."/>
            <person name="Vannier P."/>
            <person name="Michoud G."/>
            <person name="Beauverger M."/>
            <person name="Gayet N."/>
            <person name="Rouxel O."/>
            <person name="Jebbar M."/>
            <person name="Godfroy A."/>
        </authorList>
    </citation>
    <scope>NUCLEOTIDE SEQUENCE [LARGE SCALE GENOMIC DNA]</scope>
    <source>
        <strain evidence="12 14">NCB100</strain>
    </source>
</reference>
<name>A0A127BBX2_9EURY</name>
<evidence type="ECO:0000256" key="9">
    <source>
        <dbReference type="ARBA" id="ARBA00023134"/>
    </source>
</evidence>
<evidence type="ECO:0000256" key="5">
    <source>
        <dbReference type="ARBA" id="ARBA00022768"/>
    </source>
</evidence>
<comment type="subcellular location">
    <subcellularLocation>
        <location evidence="1 10">Cytoplasm</location>
    </subcellularLocation>
</comment>